<dbReference type="EMBL" id="AHBW01000054">
    <property type="protein sequence ID" value="EHK81460.1"/>
    <property type="molecule type" value="Genomic_DNA"/>
</dbReference>
<dbReference type="Proteomes" id="UP000005064">
    <property type="component" value="Unassembled WGS sequence"/>
</dbReference>
<name>H0JVQ9_9NOCA</name>
<sequence>MVNRNDRAVTATVVAGRVVFRDGEFVPGYGHTVGTGRFLRAGVEERGPAPMRISAGEPVA</sequence>
<organism evidence="1 2">
    <name type="scientific">Rhodococcus pyridinivorans AK37</name>
    <dbReference type="NCBI Taxonomy" id="1114960"/>
    <lineage>
        <taxon>Bacteria</taxon>
        <taxon>Bacillati</taxon>
        <taxon>Actinomycetota</taxon>
        <taxon>Actinomycetes</taxon>
        <taxon>Mycobacteriales</taxon>
        <taxon>Nocardiaceae</taxon>
        <taxon>Rhodococcus</taxon>
    </lineage>
</organism>
<accession>H0JVQ9</accession>
<dbReference type="PATRIC" id="fig|1114960.4.peg.3849"/>
<dbReference type="AlphaFoldDB" id="H0JVQ9"/>
<protein>
    <submittedName>
        <fullName evidence="1">Uncharacterized protein</fullName>
    </submittedName>
</protein>
<proteinExistence type="predicted"/>
<reference evidence="1 2" key="1">
    <citation type="submission" date="2011-12" db="EMBL/GenBank/DDBJ databases">
        <authorList>
            <person name="Kriszt B."/>
            <person name="Tancsics A."/>
            <person name="Cserhati M."/>
            <person name="Toth A."/>
            <person name="Nagy I."/>
            <person name="Horvath B."/>
            <person name="Tamura T."/>
            <person name="Kukolya J."/>
            <person name="Szoboszlay S."/>
        </authorList>
    </citation>
    <scope>NUCLEOTIDE SEQUENCE [LARGE SCALE GENOMIC DNA]</scope>
    <source>
        <strain evidence="1 2">AK37</strain>
    </source>
</reference>
<evidence type="ECO:0000313" key="1">
    <source>
        <dbReference type="EMBL" id="EHK81460.1"/>
    </source>
</evidence>
<evidence type="ECO:0000313" key="2">
    <source>
        <dbReference type="Proteomes" id="UP000005064"/>
    </source>
</evidence>
<comment type="caution">
    <text evidence="1">The sequence shown here is derived from an EMBL/GenBank/DDBJ whole genome shotgun (WGS) entry which is preliminary data.</text>
</comment>
<gene>
    <name evidence="1" type="ORF">AK37_18863</name>
</gene>